<protein>
    <submittedName>
        <fullName evidence="2">Uncharacterized protein</fullName>
    </submittedName>
</protein>
<dbReference type="AlphaFoldDB" id="A0A448WQP7"/>
<organism evidence="2 3">
    <name type="scientific">Protopolystoma xenopodis</name>
    <dbReference type="NCBI Taxonomy" id="117903"/>
    <lineage>
        <taxon>Eukaryota</taxon>
        <taxon>Metazoa</taxon>
        <taxon>Spiralia</taxon>
        <taxon>Lophotrochozoa</taxon>
        <taxon>Platyhelminthes</taxon>
        <taxon>Monogenea</taxon>
        <taxon>Polyopisthocotylea</taxon>
        <taxon>Polystomatidea</taxon>
        <taxon>Polystomatidae</taxon>
        <taxon>Protopolystoma</taxon>
    </lineage>
</organism>
<evidence type="ECO:0000313" key="2">
    <source>
        <dbReference type="EMBL" id="VEL17740.1"/>
    </source>
</evidence>
<feature type="compositionally biased region" description="Acidic residues" evidence="1">
    <location>
        <begin position="161"/>
        <end position="174"/>
    </location>
</feature>
<feature type="compositionally biased region" description="Polar residues" evidence="1">
    <location>
        <begin position="203"/>
        <end position="231"/>
    </location>
</feature>
<evidence type="ECO:0000313" key="3">
    <source>
        <dbReference type="Proteomes" id="UP000784294"/>
    </source>
</evidence>
<proteinExistence type="predicted"/>
<sequence length="259" mass="27579">MLSRFCGFVCFGIPLTGLKGPLRGSPSDPLVAWWRSTSSSRVWSGAGLLVVGERSRLGGYQAASLFRRHLQPPRVQSSASPGGLGTNAALVGREAKASGLDSEAGAMNGAASGAISSLPPTPSLIGQRSTPSLVGQSIIDEVVSSRIQRQLKSGENRVTESDDAEFADNEDNDNEEKVGTEIGLTRPRDIFSLSRRIPDRRSNMCSSSVSDKPRQQTPVSEMSSSITGPTRTVSGRLDILVVGGADHLLRMHSSSCQRW</sequence>
<gene>
    <name evidence="2" type="ORF">PXEA_LOCUS11180</name>
</gene>
<reference evidence="2" key="1">
    <citation type="submission" date="2018-11" db="EMBL/GenBank/DDBJ databases">
        <authorList>
            <consortium name="Pathogen Informatics"/>
        </authorList>
    </citation>
    <scope>NUCLEOTIDE SEQUENCE</scope>
</reference>
<feature type="region of interest" description="Disordered" evidence="1">
    <location>
        <begin position="150"/>
        <end position="182"/>
    </location>
</feature>
<dbReference type="EMBL" id="CAAALY010033993">
    <property type="protein sequence ID" value="VEL17740.1"/>
    <property type="molecule type" value="Genomic_DNA"/>
</dbReference>
<evidence type="ECO:0000256" key="1">
    <source>
        <dbReference type="SAM" id="MobiDB-lite"/>
    </source>
</evidence>
<accession>A0A448WQP7</accession>
<comment type="caution">
    <text evidence="2">The sequence shown here is derived from an EMBL/GenBank/DDBJ whole genome shotgun (WGS) entry which is preliminary data.</text>
</comment>
<keyword evidence="3" id="KW-1185">Reference proteome</keyword>
<dbReference type="Proteomes" id="UP000784294">
    <property type="component" value="Unassembled WGS sequence"/>
</dbReference>
<feature type="region of interest" description="Disordered" evidence="1">
    <location>
        <begin position="201"/>
        <end position="231"/>
    </location>
</feature>
<dbReference type="OrthoDB" id="6415022at2759"/>
<name>A0A448WQP7_9PLAT</name>